<dbReference type="OrthoDB" id="3818700at2"/>
<organism evidence="1 2">
    <name type="scientific">Allopontixanthobacter sediminis</name>
    <dbReference type="NCBI Taxonomy" id="1689985"/>
    <lineage>
        <taxon>Bacteria</taxon>
        <taxon>Pseudomonadati</taxon>
        <taxon>Pseudomonadota</taxon>
        <taxon>Alphaproteobacteria</taxon>
        <taxon>Sphingomonadales</taxon>
        <taxon>Erythrobacteraceae</taxon>
        <taxon>Allopontixanthobacter</taxon>
    </lineage>
</organism>
<dbReference type="AlphaFoldDB" id="A0A845B5Y8"/>
<evidence type="ECO:0000313" key="1">
    <source>
        <dbReference type="EMBL" id="MXP44857.1"/>
    </source>
</evidence>
<name>A0A845B5Y8_9SPHN</name>
<evidence type="ECO:0000313" key="2">
    <source>
        <dbReference type="Proteomes" id="UP000431922"/>
    </source>
</evidence>
<proteinExistence type="predicted"/>
<sequence length="360" mass="40552">MSKEKPAKVLPFDEGVIFGQMADSAFDFLDQAAADLEKKPKYAVIHFATAIELILKARLLKEHWALVVTTSGDADRHAFQNGSAKTVTVDQAIKRLEQIADQHLPAGAPEAFKAISTHRNRMIHFFHEATSREAEETARAKVTAELLLGWYYLLRMFRTWESDFVEYRPRIQRVEWCMRRLREYLQVVFDKLQPQLVELAAKGATFHGCASCGFPSARVVYIDDVIDDLSCGVCGLTDTLVTMPCPQEDCQGTLRLTGYNNAGDACDTCNQQIERKHLVAFLDTEHEEYFELTVKNCGLCTSPGSVVPHNELYVCANCLAHAEQIPSCEWCSEMQLGYDLEFSYYKGCEFCDGKGGWDAD</sequence>
<accession>A0A845B5Y8</accession>
<reference evidence="1 2" key="1">
    <citation type="submission" date="2019-12" db="EMBL/GenBank/DDBJ databases">
        <title>Genomic-based taxomic classification of the family Erythrobacteraceae.</title>
        <authorList>
            <person name="Xu L."/>
        </authorList>
    </citation>
    <scope>NUCLEOTIDE SEQUENCE [LARGE SCALE GENOMIC DNA]</scope>
    <source>
        <strain evidence="1 2">KCTC 42453</strain>
    </source>
</reference>
<comment type="caution">
    <text evidence="1">The sequence shown here is derived from an EMBL/GenBank/DDBJ whole genome shotgun (WGS) entry which is preliminary data.</text>
</comment>
<evidence type="ECO:0008006" key="3">
    <source>
        <dbReference type="Google" id="ProtNLM"/>
    </source>
</evidence>
<dbReference type="EMBL" id="WTYL01000002">
    <property type="protein sequence ID" value="MXP44857.1"/>
    <property type="molecule type" value="Genomic_DNA"/>
</dbReference>
<dbReference type="RefSeq" id="WP_160756401.1">
    <property type="nucleotide sequence ID" value="NZ_WTYL01000002.1"/>
</dbReference>
<keyword evidence="2" id="KW-1185">Reference proteome</keyword>
<dbReference type="Proteomes" id="UP000431922">
    <property type="component" value="Unassembled WGS sequence"/>
</dbReference>
<gene>
    <name evidence="1" type="ORF">GRI65_10355</name>
</gene>
<protein>
    <recommendedName>
        <fullName evidence="3">HsdR</fullName>
    </recommendedName>
</protein>